<dbReference type="EMBL" id="QEIT01000020">
    <property type="protein sequence ID" value="PWZ75945.1"/>
    <property type="molecule type" value="Genomic_DNA"/>
</dbReference>
<reference evidence="6" key="3">
    <citation type="journal article" date="2018" name="Vet. Microbiol.">
        <title>Molecular epidemiology of methicillin-resistant staphylococci amongst veterinary personnel, personnel-owned pets, patients and the hospital environment of two companion animal veterinary hospitals.</title>
        <authorList>
            <person name="Worthing K.A."/>
            <person name="Brown J."/>
            <person name="Gerber L."/>
            <person name="Abraham S."/>
            <person name="Trott D."/>
            <person name="Norris J.M."/>
        </authorList>
    </citation>
    <scope>NUCLEOTIDE SEQUENCE [LARGE SCALE GENOMIC DNA]</scope>
    <source>
        <strain evidence="6">ST496-2</strain>
    </source>
</reference>
<dbReference type="SUPFAM" id="SSF47413">
    <property type="entry name" value="lambda repressor-like DNA-binding domains"/>
    <property type="match status" value="1"/>
</dbReference>
<evidence type="ECO:0000313" key="6">
    <source>
        <dbReference type="Proteomes" id="UP000256409"/>
    </source>
</evidence>
<proteinExistence type="predicted"/>
<evidence type="ECO:0000313" key="5">
    <source>
        <dbReference type="Proteomes" id="UP000246800"/>
    </source>
</evidence>
<protein>
    <submittedName>
        <fullName evidence="3">XRE family transcriptional regulator</fullName>
    </submittedName>
</protein>
<dbReference type="RefSeq" id="WP_110168618.1">
    <property type="nucleotide sequence ID" value="NZ_BAAFHQ010000006.1"/>
</dbReference>
<evidence type="ECO:0000313" key="4">
    <source>
        <dbReference type="EMBL" id="REA80623.1"/>
    </source>
</evidence>
<dbReference type="OrthoDB" id="8115576at2"/>
<sequence length="114" mass="13150">MEVDFSKRLKEFRKKRGLTQLQLAQLTGLSKQVISNLERNYTQPNSNQINLLAKTLNTTTYELLGGDFASKVVPFMFEDKAAFDALPEEDRKDIIEFLKDQADLLIKRAQQKNK</sequence>
<dbReference type="InterPro" id="IPR001387">
    <property type="entry name" value="Cro/C1-type_HTH"/>
</dbReference>
<dbReference type="Proteomes" id="UP000256409">
    <property type="component" value="Unassembled WGS sequence"/>
</dbReference>
<reference evidence="4" key="2">
    <citation type="journal article" date="2018" name="Vet. Microbiol.">
        <title>Methicillin-resistant staphylococci amongst veterinary personnel, personnel-owned pets, patients and the hospital environment of two small animal veterinary hospitals.</title>
        <authorList>
            <person name="Worthing K.A."/>
            <person name="Brown J."/>
            <person name="Gerber L."/>
            <person name="Abraham S."/>
            <person name="Trott D."/>
            <person name="Norris J.M."/>
        </authorList>
    </citation>
    <scope>NUCLEOTIDE SEQUENCE</scope>
    <source>
        <strain evidence="4">ST496-2</strain>
    </source>
</reference>
<name>A0A317YU29_STAPS</name>
<feature type="domain" description="HTH cro/C1-type" evidence="2">
    <location>
        <begin position="9"/>
        <end position="63"/>
    </location>
</feature>
<dbReference type="Pfam" id="PF01381">
    <property type="entry name" value="HTH_3"/>
    <property type="match status" value="1"/>
</dbReference>
<dbReference type="EMBL" id="QQPC01000072">
    <property type="protein sequence ID" value="REA80623.1"/>
    <property type="molecule type" value="Genomic_DNA"/>
</dbReference>
<dbReference type="PROSITE" id="PS50943">
    <property type="entry name" value="HTH_CROC1"/>
    <property type="match status" value="1"/>
</dbReference>
<reference evidence="3 5" key="1">
    <citation type="journal article" date="2018" name="Vet. Microbiol.">
        <title>Clonal diversity and geographic distribution of methicillin-resistant Staphylococcus pseudintermedius from Australian animals: Discovery of novel sequence types.</title>
        <authorList>
            <person name="Worthing K.A."/>
            <person name="Abraham S."/>
            <person name="Coombs G.W."/>
            <person name="Pang S."/>
            <person name="Saputra S."/>
            <person name="Jordan D."/>
            <person name="Trott D.J."/>
            <person name="Norris J.M."/>
        </authorList>
    </citation>
    <scope>NUCLEOTIDE SEQUENCE [LARGE SCALE GENOMIC DNA]</scope>
    <source>
        <strain evidence="3 5">ST525 1</strain>
    </source>
</reference>
<organism evidence="3 5">
    <name type="scientific">Staphylococcus pseudintermedius</name>
    <dbReference type="NCBI Taxonomy" id="283734"/>
    <lineage>
        <taxon>Bacteria</taxon>
        <taxon>Bacillati</taxon>
        <taxon>Bacillota</taxon>
        <taxon>Bacilli</taxon>
        <taxon>Bacillales</taxon>
        <taxon>Staphylococcaceae</taxon>
        <taxon>Staphylococcus</taxon>
        <taxon>Staphylococcus intermedius group</taxon>
    </lineage>
</organism>
<keyword evidence="1" id="KW-0238">DNA-binding</keyword>
<dbReference type="Proteomes" id="UP000246800">
    <property type="component" value="Unassembled WGS sequence"/>
</dbReference>
<accession>A0A317YU29</accession>
<evidence type="ECO:0000259" key="2">
    <source>
        <dbReference type="PROSITE" id="PS50943"/>
    </source>
</evidence>
<dbReference type="GO" id="GO:0003677">
    <property type="term" value="F:DNA binding"/>
    <property type="evidence" value="ECO:0007669"/>
    <property type="project" value="UniProtKB-KW"/>
</dbReference>
<comment type="caution">
    <text evidence="3">The sequence shown here is derived from an EMBL/GenBank/DDBJ whole genome shotgun (WGS) entry which is preliminary data.</text>
</comment>
<dbReference type="Gene3D" id="1.10.260.40">
    <property type="entry name" value="lambda repressor-like DNA-binding domains"/>
    <property type="match status" value="1"/>
</dbReference>
<gene>
    <name evidence="3" type="ORF">DD902_04070</name>
    <name evidence="4" type="ORF">DV961_10390</name>
</gene>
<dbReference type="SMART" id="SM00530">
    <property type="entry name" value="HTH_XRE"/>
    <property type="match status" value="1"/>
</dbReference>
<dbReference type="InterPro" id="IPR010982">
    <property type="entry name" value="Lambda_DNA-bd_dom_sf"/>
</dbReference>
<dbReference type="PANTHER" id="PTHR46558">
    <property type="entry name" value="TRACRIPTIONAL REGULATORY PROTEIN-RELATED-RELATED"/>
    <property type="match status" value="1"/>
</dbReference>
<dbReference type="PANTHER" id="PTHR46558:SF11">
    <property type="entry name" value="HTH-TYPE TRANSCRIPTIONAL REGULATOR XRE"/>
    <property type="match status" value="1"/>
</dbReference>
<evidence type="ECO:0000256" key="1">
    <source>
        <dbReference type="ARBA" id="ARBA00023125"/>
    </source>
</evidence>
<dbReference type="AlphaFoldDB" id="A0A317YU29"/>
<dbReference type="CDD" id="cd00093">
    <property type="entry name" value="HTH_XRE"/>
    <property type="match status" value="1"/>
</dbReference>
<evidence type="ECO:0000313" key="3">
    <source>
        <dbReference type="EMBL" id="PWZ75945.1"/>
    </source>
</evidence>